<feature type="domain" description="DUF4296" evidence="2">
    <location>
        <begin position="24"/>
        <end position="105"/>
    </location>
</feature>
<dbReference type="OrthoDB" id="1525222at2"/>
<proteinExistence type="predicted"/>
<comment type="caution">
    <text evidence="3">The sequence shown here is derived from an EMBL/GenBank/DDBJ whole genome shotgun (WGS) entry which is preliminary data.</text>
</comment>
<dbReference type="Pfam" id="PF14129">
    <property type="entry name" value="DUF4296"/>
    <property type="match status" value="1"/>
</dbReference>
<keyword evidence="1" id="KW-0175">Coiled coil</keyword>
<dbReference type="AlphaFoldDB" id="A0A5C7GGT1"/>
<dbReference type="InterPro" id="IPR025381">
    <property type="entry name" value="DUF4296"/>
</dbReference>
<gene>
    <name evidence="3" type="ORF">FUA22_09555</name>
</gene>
<evidence type="ECO:0000256" key="1">
    <source>
        <dbReference type="SAM" id="Coils"/>
    </source>
</evidence>
<evidence type="ECO:0000313" key="4">
    <source>
        <dbReference type="Proteomes" id="UP000321080"/>
    </source>
</evidence>
<name>A0A5C7GGT1_9FLAO</name>
<dbReference type="PROSITE" id="PS51257">
    <property type="entry name" value="PROKAR_LIPOPROTEIN"/>
    <property type="match status" value="1"/>
</dbReference>
<feature type="coiled-coil region" evidence="1">
    <location>
        <begin position="87"/>
        <end position="124"/>
    </location>
</feature>
<dbReference type="Proteomes" id="UP000321080">
    <property type="component" value="Unassembled WGS sequence"/>
</dbReference>
<dbReference type="EMBL" id="VRKQ01000010">
    <property type="protein sequence ID" value="TXG36814.1"/>
    <property type="molecule type" value="Genomic_DNA"/>
</dbReference>
<keyword evidence="4" id="KW-1185">Reference proteome</keyword>
<dbReference type="RefSeq" id="WP_147767739.1">
    <property type="nucleotide sequence ID" value="NZ_CANNCE010000002.1"/>
</dbReference>
<reference evidence="3 4" key="1">
    <citation type="submission" date="2019-08" db="EMBL/GenBank/DDBJ databases">
        <title>Seonamhaeicola sediminis sp. nov., isolated from marine sediment.</title>
        <authorList>
            <person name="Cao W.R."/>
        </authorList>
    </citation>
    <scope>NUCLEOTIDE SEQUENCE [LARGE SCALE GENOMIC DNA]</scope>
    <source>
        <strain evidence="3 4">1505</strain>
    </source>
</reference>
<evidence type="ECO:0000259" key="2">
    <source>
        <dbReference type="Pfam" id="PF14129"/>
    </source>
</evidence>
<sequence>MLKQFFIVFICTLFLTACGGPEKPKNLISKKQMVNILIDAKIVASANAVNKKTMEENGVFPDTYVYNKYNIDSLQFAESNAYYTYYVKDYEEIYEMVKDSLEELKAKYKELQETERKEKEKKHKDSLDAILKKRDSIKFSRVSDSLVLTKINDTLPEGVIPELIESEGKLITPVSEK</sequence>
<evidence type="ECO:0000313" key="3">
    <source>
        <dbReference type="EMBL" id="TXG36814.1"/>
    </source>
</evidence>
<accession>A0A5C7GGT1</accession>
<protein>
    <submittedName>
        <fullName evidence="3">DUF4296 domain-containing protein</fullName>
    </submittedName>
</protein>
<organism evidence="3 4">
    <name type="scientific">Seonamhaeicola maritimus</name>
    <dbReference type="NCBI Taxonomy" id="2591822"/>
    <lineage>
        <taxon>Bacteria</taxon>
        <taxon>Pseudomonadati</taxon>
        <taxon>Bacteroidota</taxon>
        <taxon>Flavobacteriia</taxon>
        <taxon>Flavobacteriales</taxon>
        <taxon>Flavobacteriaceae</taxon>
    </lineage>
</organism>